<dbReference type="PANTHER" id="PTHR43142">
    <property type="entry name" value="CARBOXYLIC ESTER HYDROLASE"/>
    <property type="match status" value="1"/>
</dbReference>
<dbReference type="Gene3D" id="3.40.50.1820">
    <property type="entry name" value="alpha/beta hydrolase"/>
    <property type="match status" value="1"/>
</dbReference>
<dbReference type="EC" id="3.1.1.-" evidence="3"/>
<dbReference type="Proteomes" id="UP000800093">
    <property type="component" value="Unassembled WGS sequence"/>
</dbReference>
<feature type="domain" description="Carboxylesterase type B" evidence="4">
    <location>
        <begin position="16"/>
        <end position="478"/>
    </location>
</feature>
<evidence type="ECO:0000256" key="2">
    <source>
        <dbReference type="ARBA" id="ARBA00022801"/>
    </source>
</evidence>
<protein>
    <recommendedName>
        <fullName evidence="3">Carboxylic ester hydrolase</fullName>
        <ecNumber evidence="3">3.1.1.-</ecNumber>
    </recommendedName>
</protein>
<evidence type="ECO:0000313" key="5">
    <source>
        <dbReference type="EMBL" id="KAF2260592.1"/>
    </source>
</evidence>
<dbReference type="PANTHER" id="PTHR43142:SF4">
    <property type="entry name" value="CARBOXYLIC ESTER HYDROLASE"/>
    <property type="match status" value="1"/>
</dbReference>
<dbReference type="InterPro" id="IPR019826">
    <property type="entry name" value="Carboxylesterase_B_AS"/>
</dbReference>
<keyword evidence="2 3" id="KW-0378">Hydrolase</keyword>
<accession>A0A9P4MZS4</accession>
<evidence type="ECO:0000259" key="4">
    <source>
        <dbReference type="Pfam" id="PF00135"/>
    </source>
</evidence>
<dbReference type="EMBL" id="ML986678">
    <property type="protein sequence ID" value="KAF2260592.1"/>
    <property type="molecule type" value="Genomic_DNA"/>
</dbReference>
<dbReference type="PROSITE" id="PS00122">
    <property type="entry name" value="CARBOXYLESTERASE_B_1"/>
    <property type="match status" value="1"/>
</dbReference>
<dbReference type="SUPFAM" id="SSF53474">
    <property type="entry name" value="alpha/beta-Hydrolases"/>
    <property type="match status" value="1"/>
</dbReference>
<evidence type="ECO:0000256" key="3">
    <source>
        <dbReference type="RuleBase" id="RU361235"/>
    </source>
</evidence>
<dbReference type="OrthoDB" id="6846267at2759"/>
<dbReference type="AlphaFoldDB" id="A0A9P4MZS4"/>
<proteinExistence type="inferred from homology"/>
<organism evidence="5 6">
    <name type="scientific">Lojkania enalia</name>
    <dbReference type="NCBI Taxonomy" id="147567"/>
    <lineage>
        <taxon>Eukaryota</taxon>
        <taxon>Fungi</taxon>
        <taxon>Dikarya</taxon>
        <taxon>Ascomycota</taxon>
        <taxon>Pezizomycotina</taxon>
        <taxon>Dothideomycetes</taxon>
        <taxon>Pleosporomycetidae</taxon>
        <taxon>Pleosporales</taxon>
        <taxon>Pleosporales incertae sedis</taxon>
        <taxon>Lojkania</taxon>
    </lineage>
</organism>
<reference evidence="6" key="1">
    <citation type="journal article" date="2020" name="Stud. Mycol.">
        <title>101 Dothideomycetes genomes: A test case for predicting lifestyles and emergence of pathogens.</title>
        <authorList>
            <person name="Haridas S."/>
            <person name="Albert R."/>
            <person name="Binder M."/>
            <person name="Bloem J."/>
            <person name="LaButti K."/>
            <person name="Salamov A."/>
            <person name="Andreopoulos B."/>
            <person name="Baker S."/>
            <person name="Barry K."/>
            <person name="Bills G."/>
            <person name="Bluhm B."/>
            <person name="Cannon C."/>
            <person name="Castanera R."/>
            <person name="Culley D."/>
            <person name="Daum C."/>
            <person name="Ezra D."/>
            <person name="Gonzalez J."/>
            <person name="Henrissat B."/>
            <person name="Kuo A."/>
            <person name="Liang C."/>
            <person name="Lipzen A."/>
            <person name="Lutzoni F."/>
            <person name="Magnuson J."/>
            <person name="Mondo S."/>
            <person name="Nolan M."/>
            <person name="Ohm R."/>
            <person name="Pangilinan J."/>
            <person name="Park H.-J."/>
            <person name="Ramirez L."/>
            <person name="Alfaro M."/>
            <person name="Sun H."/>
            <person name="Tritt A."/>
            <person name="Yoshinaga Y."/>
            <person name="Zwiers L.-H."/>
            <person name="Turgeon B."/>
            <person name="Goodwin S."/>
            <person name="Spatafora J."/>
            <person name="Crous P."/>
            <person name="Grigoriev I."/>
        </authorList>
    </citation>
    <scope>NUCLEOTIDE SEQUENCE [LARGE SCALE GENOMIC DNA]</scope>
    <source>
        <strain evidence="6">CBS 304.66</strain>
    </source>
</reference>
<comment type="caution">
    <text evidence="5">The sequence shown here is derived from an EMBL/GenBank/DDBJ whole genome shotgun (WGS) entry which is preliminary data.</text>
</comment>
<keyword evidence="6" id="KW-1185">Reference proteome</keyword>
<dbReference type="InterPro" id="IPR002018">
    <property type="entry name" value="CarbesteraseB"/>
</dbReference>
<evidence type="ECO:0000256" key="1">
    <source>
        <dbReference type="ARBA" id="ARBA00005964"/>
    </source>
</evidence>
<comment type="similarity">
    <text evidence="1 3">Belongs to the type-B carboxylesterase/lipase family.</text>
</comment>
<dbReference type="InterPro" id="IPR029058">
    <property type="entry name" value="AB_hydrolase_fold"/>
</dbReference>
<gene>
    <name evidence="5" type="ORF">CC78DRAFT_501509</name>
</gene>
<sequence>MRTTQEPYLRDLSFRGFVEGVTYKDENFKPLCHYFGGIPYALPPVRWQKPIPLPACYRYGTRENPGKFAGEVSTCPQPDKGSNKAKWDENCLQTNIWLPVGEPPEGGWPVLFWIHGGFLQLGSPNANDLSAMLSETTCKFIVVMPGYRINILGFLASPELLKSCSDYAVNCGFWDQRQALEWTWQNISYFGGNASNIAIGGYSAGAYSTFYQLAYDLQLPDSKSIVRRALMMSNGPGIQPKSLESAQLQFNEYLNVLHIPLTMTPQDKLDSLRAIDQDTLINAIYKMKKYHQFRSVTDGEFIRPGLLDEIDTGSFAGLMRRKGVKLLLGECKDEHTGYADHWPPNNYNTLFERLQADYPLPVCKALINLYYPDKELPVHCRDWKEAWGKIYADVQIHHLQRGMHEALVRHGAGDLVYRYRIEFRAECCDYFWPRDFGVTHTSDLKFWFWGDGNQLSQDEKTLLRGAIHELWGRFIKGEEVAWGTSYPLHIRTLTPEGAVLCQEDVRLNEGVKVWETVMKAGKQANSKL</sequence>
<dbReference type="Pfam" id="PF00135">
    <property type="entry name" value="COesterase"/>
    <property type="match status" value="1"/>
</dbReference>
<dbReference type="GO" id="GO:0016787">
    <property type="term" value="F:hydrolase activity"/>
    <property type="evidence" value="ECO:0007669"/>
    <property type="project" value="UniProtKB-KW"/>
</dbReference>
<name>A0A9P4MZS4_9PLEO</name>
<evidence type="ECO:0000313" key="6">
    <source>
        <dbReference type="Proteomes" id="UP000800093"/>
    </source>
</evidence>